<gene>
    <name evidence="3" type="ORF">D3M96_16475</name>
</gene>
<proteinExistence type="inferred from homology"/>
<evidence type="ECO:0000259" key="2">
    <source>
        <dbReference type="Pfam" id="PF08327"/>
    </source>
</evidence>
<dbReference type="AlphaFoldDB" id="A0A3G2HY32"/>
<dbReference type="InterPro" id="IPR013538">
    <property type="entry name" value="ASHA1/2-like_C"/>
</dbReference>
<dbReference type="Pfam" id="PF08327">
    <property type="entry name" value="AHSA1"/>
    <property type="match status" value="1"/>
</dbReference>
<protein>
    <recommendedName>
        <fullName evidence="2">Activator of Hsp90 ATPase homologue 1/2-like C-terminal domain-containing protein</fullName>
    </recommendedName>
</protein>
<dbReference type="OrthoDB" id="2313602at2"/>
<evidence type="ECO:0000256" key="1">
    <source>
        <dbReference type="ARBA" id="ARBA00006817"/>
    </source>
</evidence>
<dbReference type="SUPFAM" id="SSF55961">
    <property type="entry name" value="Bet v1-like"/>
    <property type="match status" value="1"/>
</dbReference>
<dbReference type="InterPro" id="IPR023393">
    <property type="entry name" value="START-like_dom_sf"/>
</dbReference>
<reference evidence="3 4" key="1">
    <citation type="submission" date="2018-09" db="EMBL/GenBank/DDBJ databases">
        <title>Complete genome sequence of the hydrocarbonoclastic bacterium Alcaligenes aquatilis QD168, isolated from a crude-oil polluted marine sediment of Central Chile.</title>
        <authorList>
            <person name="Duran R.E."/>
            <person name="Barra B."/>
            <person name="Salva-Serra F."/>
            <person name="Mendez V."/>
            <person name="Moore E.R.B."/>
            <person name="Seeger M."/>
        </authorList>
    </citation>
    <scope>NUCLEOTIDE SEQUENCE [LARGE SCALE GENOMIC DNA]</scope>
    <source>
        <strain evidence="3 4">QD168</strain>
    </source>
</reference>
<comment type="similarity">
    <text evidence="1">Belongs to the AHA1 family.</text>
</comment>
<evidence type="ECO:0000313" key="4">
    <source>
        <dbReference type="Proteomes" id="UP000268070"/>
    </source>
</evidence>
<feature type="domain" description="Activator of Hsp90 ATPase homologue 1/2-like C-terminal" evidence="2">
    <location>
        <begin position="10"/>
        <end position="42"/>
    </location>
</feature>
<dbReference type="KEGG" id="aaqu:D3M96_16475"/>
<evidence type="ECO:0000313" key="3">
    <source>
        <dbReference type="EMBL" id="AYN21985.1"/>
    </source>
</evidence>
<dbReference type="GeneID" id="96776326"/>
<dbReference type="EMBL" id="CP032153">
    <property type="protein sequence ID" value="AYN21985.1"/>
    <property type="molecule type" value="Genomic_DNA"/>
</dbReference>
<dbReference type="RefSeq" id="WP_121739573.1">
    <property type="nucleotide sequence ID" value="NZ_CP032153.1"/>
</dbReference>
<name>A0A3G2HY32_9BURK</name>
<dbReference type="Gene3D" id="3.30.530.20">
    <property type="match status" value="1"/>
</dbReference>
<organism evidence="3 4">
    <name type="scientific">Alcaligenes aquatilis</name>
    <dbReference type="NCBI Taxonomy" id="323284"/>
    <lineage>
        <taxon>Bacteria</taxon>
        <taxon>Pseudomonadati</taxon>
        <taxon>Pseudomonadota</taxon>
        <taxon>Betaproteobacteria</taxon>
        <taxon>Burkholderiales</taxon>
        <taxon>Alcaligenaceae</taxon>
        <taxon>Alcaligenes</taxon>
    </lineage>
</organism>
<dbReference type="Proteomes" id="UP000268070">
    <property type="component" value="Chromosome"/>
</dbReference>
<accession>A0A3G2HY32</accession>
<sequence length="75" mass="8837">MQLTVETNVRAPIERVWEAYTTPDEIIRWNAASDDWHTTRAIVEECMRCHQWRSLRGRRRVCDRGHPLLGGFQSA</sequence>